<keyword evidence="1" id="KW-0067">ATP-binding</keyword>
<reference evidence="1 2" key="1">
    <citation type="submission" date="2018-06" db="EMBL/GenBank/DDBJ databases">
        <authorList>
            <consortium name="Pathogen Informatics"/>
            <person name="Doyle S."/>
        </authorList>
    </citation>
    <scope>NUCLEOTIDE SEQUENCE [LARGE SCALE GENOMIC DNA]</scope>
    <source>
        <strain evidence="1 2">NCTC9645</strain>
    </source>
</reference>
<keyword evidence="1" id="KW-0547">Nucleotide-binding</keyword>
<proteinExistence type="predicted"/>
<accession>A0A2X3IFS5</accession>
<dbReference type="GO" id="GO:0005524">
    <property type="term" value="F:ATP binding"/>
    <property type="evidence" value="ECO:0007669"/>
    <property type="project" value="UniProtKB-KW"/>
</dbReference>
<evidence type="ECO:0000313" key="2">
    <source>
        <dbReference type="Proteomes" id="UP000250675"/>
    </source>
</evidence>
<gene>
    <name evidence="1" type="ORF">NCTC9645_03848</name>
</gene>
<organism evidence="1 2">
    <name type="scientific">Klebsiella pneumoniae</name>
    <dbReference type="NCBI Taxonomy" id="573"/>
    <lineage>
        <taxon>Bacteria</taxon>
        <taxon>Pseudomonadati</taxon>
        <taxon>Pseudomonadota</taxon>
        <taxon>Gammaproteobacteria</taxon>
        <taxon>Enterobacterales</taxon>
        <taxon>Enterobacteriaceae</taxon>
        <taxon>Klebsiella/Raoultella group</taxon>
        <taxon>Klebsiella</taxon>
        <taxon>Klebsiella pneumoniae complex</taxon>
    </lineage>
</organism>
<protein>
    <submittedName>
        <fullName evidence="1">Dipeptide transport ATP-binding protein DppD</fullName>
    </submittedName>
</protein>
<dbReference type="EMBL" id="UASO01000005">
    <property type="protein sequence ID" value="SQC85786.1"/>
    <property type="molecule type" value="Genomic_DNA"/>
</dbReference>
<dbReference type="AlphaFoldDB" id="A0A2X3IFS5"/>
<name>A0A2X3IFS5_KLEPN</name>
<sequence length="48" mass="5295">MPESGGDAVRKILETLTVDALVSGQAQTAYTQMLVNASRQYTREMAEY</sequence>
<evidence type="ECO:0000313" key="1">
    <source>
        <dbReference type="EMBL" id="SQC85786.1"/>
    </source>
</evidence>
<dbReference type="Proteomes" id="UP000250675">
    <property type="component" value="Unassembled WGS sequence"/>
</dbReference>